<evidence type="ECO:0000313" key="2">
    <source>
        <dbReference type="Proteomes" id="UP001177260"/>
    </source>
</evidence>
<evidence type="ECO:0000313" key="1">
    <source>
        <dbReference type="EMBL" id="KAK1139790.1"/>
    </source>
</evidence>
<dbReference type="EMBL" id="JAOPJF010000098">
    <property type="protein sequence ID" value="KAK1139790.1"/>
    <property type="molecule type" value="Genomic_DNA"/>
</dbReference>
<accession>A0ACC3AQ14</accession>
<reference evidence="1 2" key="1">
    <citation type="journal article" date="2023" name="ACS Omega">
        <title>Identification of the Neoaspergillic Acid Biosynthesis Gene Cluster by Establishing an In Vitro CRISPR-Ribonucleoprotein Genetic System in Aspergillus melleus.</title>
        <authorList>
            <person name="Yuan B."/>
            <person name="Grau M.F."/>
            <person name="Murata R.M."/>
            <person name="Torok T."/>
            <person name="Venkateswaran K."/>
            <person name="Stajich J.E."/>
            <person name="Wang C.C.C."/>
        </authorList>
    </citation>
    <scope>NUCLEOTIDE SEQUENCE [LARGE SCALE GENOMIC DNA]</scope>
    <source>
        <strain evidence="1 2">IMV 1140</strain>
    </source>
</reference>
<protein>
    <submittedName>
        <fullName evidence="1">Uncharacterized protein</fullName>
    </submittedName>
</protein>
<proteinExistence type="predicted"/>
<name>A0ACC3AQ14_9EURO</name>
<organism evidence="1 2">
    <name type="scientific">Aspergillus melleus</name>
    <dbReference type="NCBI Taxonomy" id="138277"/>
    <lineage>
        <taxon>Eukaryota</taxon>
        <taxon>Fungi</taxon>
        <taxon>Dikarya</taxon>
        <taxon>Ascomycota</taxon>
        <taxon>Pezizomycotina</taxon>
        <taxon>Eurotiomycetes</taxon>
        <taxon>Eurotiomycetidae</taxon>
        <taxon>Eurotiales</taxon>
        <taxon>Aspergillaceae</taxon>
        <taxon>Aspergillus</taxon>
        <taxon>Aspergillus subgen. Circumdati</taxon>
    </lineage>
</organism>
<dbReference type="Proteomes" id="UP001177260">
    <property type="component" value="Unassembled WGS sequence"/>
</dbReference>
<gene>
    <name evidence="1" type="ORF">N8T08_011187</name>
</gene>
<sequence>MNMLTESALYLFHHIFLPPKLPQEDDYNPEYELILLDEVIKALRGLCAMEPPKKSEAFASVSEMIERLRDVCDLNGNVSAHALESVLADLDEDGTVLPIYIRRQNAAVLMTRRDAAIEVEAFELSPRNQAVYMTPGRLRRQFPGPTFALDKATFQAPGFQETVAQTLAKMSHQNVAGTKAKVRKARHQHDEDRNTTDPVLITEFFTAFLRPRCEVIHGQQINKNTREEVLWLNSRSPWRRSALWLFVRATIQLVLRKTYAGEGRSEDLFKHFMIYFLCTILSCCSKVISHEQGHIMTSKIGRRLRKLDMSYSPSWLPFVQAVLHKTHAAKQRAWNRIIWDGHGQNHLHVRDLDFKNDIEFSFPQLDQWLEGIEKRKHCQVETNVLLQLQLQRFEAPNLPLQLDVSDPDTCYYNLAAFEGWVEFNLDNWIQQHLDGENVCSRRQRNICVYVICGYDILDVASFETTAPCNPFLSDFSTGRMNIDI</sequence>
<comment type="caution">
    <text evidence="1">The sequence shown here is derived from an EMBL/GenBank/DDBJ whole genome shotgun (WGS) entry which is preliminary data.</text>
</comment>
<keyword evidence="2" id="KW-1185">Reference proteome</keyword>